<dbReference type="InterPro" id="IPR013112">
    <property type="entry name" value="FAD-bd_8"/>
</dbReference>
<evidence type="ECO:0000256" key="3">
    <source>
        <dbReference type="ARBA" id="ARBA00012668"/>
    </source>
</evidence>
<dbReference type="GO" id="GO:0006826">
    <property type="term" value="P:iron ion transport"/>
    <property type="evidence" value="ECO:0007669"/>
    <property type="project" value="TreeGrafter"/>
</dbReference>
<proteinExistence type="inferred from homology"/>
<dbReference type="Proteomes" id="UP000664521">
    <property type="component" value="Unassembled WGS sequence"/>
</dbReference>
<dbReference type="SFLD" id="SFLDS00052">
    <property type="entry name" value="Ferric_Reductase_Domain"/>
    <property type="match status" value="1"/>
</dbReference>
<keyword evidence="5" id="KW-1003">Cell membrane</keyword>
<dbReference type="InterPro" id="IPR013121">
    <property type="entry name" value="Fe_red_NAD-bd_6"/>
</dbReference>
<evidence type="ECO:0000256" key="2">
    <source>
        <dbReference type="ARBA" id="ARBA00006278"/>
    </source>
</evidence>
<comment type="similarity">
    <text evidence="2">Belongs to the ferric reductase (FRE) family.</text>
</comment>
<dbReference type="GO" id="GO:0006879">
    <property type="term" value="P:intracellular iron ion homeostasis"/>
    <property type="evidence" value="ECO:0007669"/>
    <property type="project" value="TreeGrafter"/>
</dbReference>
<evidence type="ECO:0000256" key="9">
    <source>
        <dbReference type="ARBA" id="ARBA00023002"/>
    </source>
</evidence>
<keyword evidence="4" id="KW-0813">Transport</keyword>
<keyword evidence="6 15" id="KW-0812">Transmembrane</keyword>
<name>A0A8H3EXU1_9LECA</name>
<evidence type="ECO:0000256" key="10">
    <source>
        <dbReference type="ARBA" id="ARBA00023065"/>
    </source>
</evidence>
<dbReference type="Pfam" id="PF08030">
    <property type="entry name" value="NAD_binding_6"/>
    <property type="match status" value="1"/>
</dbReference>
<dbReference type="Pfam" id="PF08022">
    <property type="entry name" value="FAD_binding_8"/>
    <property type="match status" value="1"/>
</dbReference>
<comment type="caution">
    <text evidence="17">The sequence shown here is derived from an EMBL/GenBank/DDBJ whole genome shotgun (WGS) entry which is preliminary data.</text>
</comment>
<evidence type="ECO:0000259" key="16">
    <source>
        <dbReference type="PROSITE" id="PS51384"/>
    </source>
</evidence>
<dbReference type="SFLD" id="SFLDG01168">
    <property type="entry name" value="Ferric_reductase_subgroup_(FRE"/>
    <property type="match status" value="1"/>
</dbReference>
<reference evidence="17" key="1">
    <citation type="submission" date="2021-03" db="EMBL/GenBank/DDBJ databases">
        <authorList>
            <person name="Tagirdzhanova G."/>
        </authorList>
    </citation>
    <scope>NUCLEOTIDE SEQUENCE</scope>
</reference>
<dbReference type="GO" id="GO:0005886">
    <property type="term" value="C:plasma membrane"/>
    <property type="evidence" value="ECO:0007669"/>
    <property type="project" value="UniProtKB-SubCell"/>
</dbReference>
<dbReference type="Pfam" id="PF01794">
    <property type="entry name" value="Ferric_reduct"/>
    <property type="match status" value="1"/>
</dbReference>
<evidence type="ECO:0000256" key="5">
    <source>
        <dbReference type="ARBA" id="ARBA00022475"/>
    </source>
</evidence>
<evidence type="ECO:0000313" key="17">
    <source>
        <dbReference type="EMBL" id="CAF9912238.1"/>
    </source>
</evidence>
<feature type="transmembrane region" description="Helical" evidence="15">
    <location>
        <begin position="182"/>
        <end position="200"/>
    </location>
</feature>
<evidence type="ECO:0000256" key="6">
    <source>
        <dbReference type="ARBA" id="ARBA00022692"/>
    </source>
</evidence>
<feature type="transmembrane region" description="Helical" evidence="15">
    <location>
        <begin position="220"/>
        <end position="239"/>
    </location>
</feature>
<dbReference type="EMBL" id="CAJPDS010000011">
    <property type="protein sequence ID" value="CAF9912238.1"/>
    <property type="molecule type" value="Genomic_DNA"/>
</dbReference>
<evidence type="ECO:0000256" key="14">
    <source>
        <dbReference type="SAM" id="MobiDB-lite"/>
    </source>
</evidence>
<feature type="transmembrane region" description="Helical" evidence="15">
    <location>
        <begin position="246"/>
        <end position="266"/>
    </location>
</feature>
<feature type="domain" description="FAD-binding FR-type" evidence="16">
    <location>
        <begin position="306"/>
        <end position="418"/>
    </location>
</feature>
<dbReference type="GO" id="GO:0015677">
    <property type="term" value="P:copper ion import"/>
    <property type="evidence" value="ECO:0007669"/>
    <property type="project" value="TreeGrafter"/>
</dbReference>
<keyword evidence="10" id="KW-0406">Ion transport</keyword>
<dbReference type="GO" id="GO:0052851">
    <property type="term" value="F:ferric-chelate reductase (NADPH) activity"/>
    <property type="evidence" value="ECO:0007669"/>
    <property type="project" value="UniProtKB-EC"/>
</dbReference>
<dbReference type="CDD" id="cd06186">
    <property type="entry name" value="NOX_Duox_like_FAD_NADP"/>
    <property type="match status" value="1"/>
</dbReference>
<evidence type="ECO:0000256" key="11">
    <source>
        <dbReference type="ARBA" id="ARBA00023136"/>
    </source>
</evidence>
<dbReference type="InterPro" id="IPR017927">
    <property type="entry name" value="FAD-bd_FR_type"/>
</dbReference>
<sequence>MKMSAMSMSGGMGSMSMGDGVPSLFYLQKMFWAAVGSAVALATLVNMYNKLLCRQRIAAARRGQAAPAKPTTFLTLSMATMAATCRELTYASSSISLGSKFSYATPTLGRMLLISAELVAVIVLCFYALHPSDQWQWEDIGYRTGFIACAQLPLIFLLAGKNNVIGLLVGASYERLNWLHRWTARVLFLTVTIHMGFWFADWYRYDYIKVKLTTDPITQRGFAAWVIMLWIVISSMAPVRTWNYEFFVVQHIVTFSGLIAAVYLHLPAENKVWIWIPIGLLVLDRLLRWLTLLYINIAIFHPRSKSNRLLASRATFEPLDCETTRITVTTPPTSWCPGQHVLLSCHTVAPFQSHPFTIASIPSDGKMEFLVKSKMGVTKRFLEYAEKQQTLPLLEHEHERGQRKTILIEGPYGRMRPLRQFDSVFLIAGSSGGTFTIPLLRDIVHKWKNVDSEPGSRWSWSGPSGVATRYLRCVWIVKSRAQYRWFAEKLVDVVQDVERLRGGGQNYEVEISIYVTCDEGFIAERKPSLQSERYATLRDQPGEISSVTSSGPNDEKAKLNAISIDLGSSAIDSQQESKLACGPNGTCCCRTTIEDEAAVASKDALCQCCCGEPEAKAVMESSNASTEFESSENQLRMTPTSRTQSTRDSTHPAIAILSGRPQPKSLIRKTLEQALGESAVVVCGPSGLVRNVRQSVVSLSDERAVHKGTGAQGIYLHAEAFEC</sequence>
<gene>
    <name evidence="17" type="ORF">HETSPECPRED_000884</name>
</gene>
<evidence type="ECO:0000256" key="8">
    <source>
        <dbReference type="ARBA" id="ARBA00022989"/>
    </source>
</evidence>
<evidence type="ECO:0000256" key="4">
    <source>
        <dbReference type="ARBA" id="ARBA00022448"/>
    </source>
</evidence>
<dbReference type="OrthoDB" id="3944240at2759"/>
<feature type="transmembrane region" description="Helical" evidence="15">
    <location>
        <begin position="111"/>
        <end position="130"/>
    </location>
</feature>
<keyword evidence="11 15" id="KW-0472">Membrane</keyword>
<dbReference type="InterPro" id="IPR039261">
    <property type="entry name" value="FNR_nucleotide-bd"/>
</dbReference>
<dbReference type="PROSITE" id="PS51384">
    <property type="entry name" value="FAD_FR"/>
    <property type="match status" value="1"/>
</dbReference>
<dbReference type="SUPFAM" id="SSF63380">
    <property type="entry name" value="Riboflavin synthase domain-like"/>
    <property type="match status" value="1"/>
</dbReference>
<evidence type="ECO:0000313" key="18">
    <source>
        <dbReference type="Proteomes" id="UP000664521"/>
    </source>
</evidence>
<accession>A0A8H3EXU1</accession>
<organism evidence="17 18">
    <name type="scientific">Heterodermia speciosa</name>
    <dbReference type="NCBI Taxonomy" id="116794"/>
    <lineage>
        <taxon>Eukaryota</taxon>
        <taxon>Fungi</taxon>
        <taxon>Dikarya</taxon>
        <taxon>Ascomycota</taxon>
        <taxon>Pezizomycotina</taxon>
        <taxon>Lecanoromycetes</taxon>
        <taxon>OSLEUM clade</taxon>
        <taxon>Lecanoromycetidae</taxon>
        <taxon>Caliciales</taxon>
        <taxon>Physciaceae</taxon>
        <taxon>Heterodermia</taxon>
    </lineage>
</organism>
<keyword evidence="18" id="KW-1185">Reference proteome</keyword>
<dbReference type="EC" id="1.16.1.9" evidence="3"/>
<feature type="compositionally biased region" description="Polar residues" evidence="14">
    <location>
        <begin position="621"/>
        <end position="647"/>
    </location>
</feature>
<dbReference type="PANTHER" id="PTHR32361:SF9">
    <property type="entry name" value="FERRIC REDUCTASE TRANSMEMBRANE COMPONENT 3-RELATED"/>
    <property type="match status" value="1"/>
</dbReference>
<comment type="catalytic activity">
    <reaction evidence="13">
        <text>2 a Fe(II)-siderophore + NADP(+) + H(+) = 2 a Fe(III)-siderophore + NADPH</text>
        <dbReference type="Rhea" id="RHEA:28795"/>
        <dbReference type="Rhea" id="RHEA-COMP:11342"/>
        <dbReference type="Rhea" id="RHEA-COMP:11344"/>
        <dbReference type="ChEBI" id="CHEBI:15378"/>
        <dbReference type="ChEBI" id="CHEBI:29033"/>
        <dbReference type="ChEBI" id="CHEBI:29034"/>
        <dbReference type="ChEBI" id="CHEBI:57783"/>
        <dbReference type="ChEBI" id="CHEBI:58349"/>
        <dbReference type="EC" id="1.16.1.9"/>
    </reaction>
</comment>
<feature type="transmembrane region" description="Helical" evidence="15">
    <location>
        <begin position="150"/>
        <end position="170"/>
    </location>
</feature>
<keyword evidence="12" id="KW-0325">Glycoprotein</keyword>
<dbReference type="InterPro" id="IPR017938">
    <property type="entry name" value="Riboflavin_synthase-like_b-brl"/>
</dbReference>
<evidence type="ECO:0000256" key="12">
    <source>
        <dbReference type="ARBA" id="ARBA00023180"/>
    </source>
</evidence>
<evidence type="ECO:0000256" key="7">
    <source>
        <dbReference type="ARBA" id="ARBA00022982"/>
    </source>
</evidence>
<comment type="subcellular location">
    <subcellularLocation>
        <location evidence="1">Cell membrane</location>
        <topology evidence="1">Multi-pass membrane protein</topology>
    </subcellularLocation>
</comment>
<protein>
    <recommendedName>
        <fullName evidence="3">ferric-chelate reductase (NADPH)</fullName>
        <ecNumber evidence="3">1.16.1.9</ecNumber>
    </recommendedName>
</protein>
<dbReference type="InterPro" id="IPR051410">
    <property type="entry name" value="Ferric/Cupric_Reductase"/>
</dbReference>
<evidence type="ECO:0000256" key="13">
    <source>
        <dbReference type="ARBA" id="ARBA00048483"/>
    </source>
</evidence>
<feature type="region of interest" description="Disordered" evidence="14">
    <location>
        <begin position="621"/>
        <end position="649"/>
    </location>
</feature>
<dbReference type="Gene3D" id="3.40.50.80">
    <property type="entry name" value="Nucleotide-binding domain of ferredoxin-NADP reductase (FNR) module"/>
    <property type="match status" value="1"/>
</dbReference>
<dbReference type="PANTHER" id="PTHR32361">
    <property type="entry name" value="FERRIC/CUPRIC REDUCTASE TRANSMEMBRANE COMPONENT"/>
    <property type="match status" value="1"/>
</dbReference>
<keyword evidence="7" id="KW-0249">Electron transport</keyword>
<evidence type="ECO:0000256" key="1">
    <source>
        <dbReference type="ARBA" id="ARBA00004651"/>
    </source>
</evidence>
<keyword evidence="9" id="KW-0560">Oxidoreductase</keyword>
<evidence type="ECO:0000256" key="15">
    <source>
        <dbReference type="SAM" id="Phobius"/>
    </source>
</evidence>
<keyword evidence="8 15" id="KW-1133">Transmembrane helix</keyword>
<dbReference type="AlphaFoldDB" id="A0A8H3EXU1"/>
<dbReference type="InterPro" id="IPR013130">
    <property type="entry name" value="Fe3_Rdtase_TM_dom"/>
</dbReference>